<feature type="region of interest" description="Disordered" evidence="1">
    <location>
        <begin position="12"/>
        <end position="61"/>
    </location>
</feature>
<comment type="caution">
    <text evidence="2">The sequence shown here is derived from an EMBL/GenBank/DDBJ whole genome shotgun (WGS) entry which is preliminary data.</text>
</comment>
<protein>
    <submittedName>
        <fullName evidence="2">Uncharacterized protein</fullName>
    </submittedName>
</protein>
<gene>
    <name evidence="2" type="ORF">GCM10014715_63390</name>
</gene>
<organism evidence="2 3">
    <name type="scientific">Streptomyces spiralis</name>
    <dbReference type="NCBI Taxonomy" id="66376"/>
    <lineage>
        <taxon>Bacteria</taxon>
        <taxon>Bacillati</taxon>
        <taxon>Actinomycetota</taxon>
        <taxon>Actinomycetes</taxon>
        <taxon>Kitasatosporales</taxon>
        <taxon>Streptomycetaceae</taxon>
        <taxon>Streptomyces</taxon>
    </lineage>
</organism>
<accession>A0A919AC78</accession>
<dbReference type="EMBL" id="BNBC01000037">
    <property type="protein sequence ID" value="GHE98522.1"/>
    <property type="molecule type" value="Genomic_DNA"/>
</dbReference>
<reference evidence="2" key="1">
    <citation type="journal article" date="2014" name="Int. J. Syst. Evol. Microbiol.">
        <title>Complete genome sequence of Corynebacterium casei LMG S-19264T (=DSM 44701T), isolated from a smear-ripened cheese.</title>
        <authorList>
            <consortium name="US DOE Joint Genome Institute (JGI-PGF)"/>
            <person name="Walter F."/>
            <person name="Albersmeier A."/>
            <person name="Kalinowski J."/>
            <person name="Ruckert C."/>
        </authorList>
    </citation>
    <scope>NUCLEOTIDE SEQUENCE</scope>
    <source>
        <strain evidence="2">JCM 3302</strain>
    </source>
</reference>
<reference evidence="2" key="2">
    <citation type="submission" date="2020-09" db="EMBL/GenBank/DDBJ databases">
        <authorList>
            <person name="Sun Q."/>
            <person name="Ohkuma M."/>
        </authorList>
    </citation>
    <scope>NUCLEOTIDE SEQUENCE</scope>
    <source>
        <strain evidence="2">JCM 3302</strain>
    </source>
</reference>
<evidence type="ECO:0000313" key="2">
    <source>
        <dbReference type="EMBL" id="GHE98522.1"/>
    </source>
</evidence>
<evidence type="ECO:0000256" key="1">
    <source>
        <dbReference type="SAM" id="MobiDB-lite"/>
    </source>
</evidence>
<dbReference type="AlphaFoldDB" id="A0A919AC78"/>
<keyword evidence="3" id="KW-1185">Reference proteome</keyword>
<sequence length="61" mass="6248">MRNMMLRIGCATAPSQGRRHTAGAFPPSGPASGTGMSHVAASGYRSSSNAADSRISLTVVR</sequence>
<evidence type="ECO:0000313" key="3">
    <source>
        <dbReference type="Proteomes" id="UP000641386"/>
    </source>
</evidence>
<proteinExistence type="predicted"/>
<dbReference type="Proteomes" id="UP000641386">
    <property type="component" value="Unassembled WGS sequence"/>
</dbReference>
<name>A0A919AC78_9ACTN</name>